<proteinExistence type="predicted"/>
<accession>L9KI56</accession>
<dbReference type="InParanoid" id="L9KI56"/>
<dbReference type="Proteomes" id="UP000011518">
    <property type="component" value="Unassembled WGS sequence"/>
</dbReference>
<evidence type="ECO:0000313" key="2">
    <source>
        <dbReference type="Proteomes" id="UP000011518"/>
    </source>
</evidence>
<gene>
    <name evidence="1" type="ORF">TREES_T100014176</name>
</gene>
<organism evidence="1 2">
    <name type="scientific">Tupaia chinensis</name>
    <name type="common">Chinese tree shrew</name>
    <name type="synonym">Tupaia belangeri chinensis</name>
    <dbReference type="NCBI Taxonomy" id="246437"/>
    <lineage>
        <taxon>Eukaryota</taxon>
        <taxon>Metazoa</taxon>
        <taxon>Chordata</taxon>
        <taxon>Craniata</taxon>
        <taxon>Vertebrata</taxon>
        <taxon>Euteleostomi</taxon>
        <taxon>Mammalia</taxon>
        <taxon>Eutheria</taxon>
        <taxon>Euarchontoglires</taxon>
        <taxon>Scandentia</taxon>
        <taxon>Tupaiidae</taxon>
        <taxon>Tupaia</taxon>
    </lineage>
</organism>
<reference evidence="2" key="1">
    <citation type="submission" date="2012-07" db="EMBL/GenBank/DDBJ databases">
        <title>Genome of the Chinese tree shrew, a rising model animal genetically related to primates.</title>
        <authorList>
            <person name="Zhang G."/>
            <person name="Fan Y."/>
            <person name="Yao Y."/>
            <person name="Huang Z."/>
        </authorList>
    </citation>
    <scope>NUCLEOTIDE SEQUENCE [LARGE SCALE GENOMIC DNA]</scope>
</reference>
<name>L9KI56_TUPCH</name>
<reference evidence="2" key="2">
    <citation type="journal article" date="2013" name="Nat. Commun.">
        <title>Genome of the Chinese tree shrew.</title>
        <authorList>
            <person name="Fan Y."/>
            <person name="Huang Z.Y."/>
            <person name="Cao C.C."/>
            <person name="Chen C.S."/>
            <person name="Chen Y.X."/>
            <person name="Fan D.D."/>
            <person name="He J."/>
            <person name="Hou H.L."/>
            <person name="Hu L."/>
            <person name="Hu X.T."/>
            <person name="Jiang X.T."/>
            <person name="Lai R."/>
            <person name="Lang Y.S."/>
            <person name="Liang B."/>
            <person name="Liao S.G."/>
            <person name="Mu D."/>
            <person name="Ma Y.Y."/>
            <person name="Niu Y.Y."/>
            <person name="Sun X.Q."/>
            <person name="Xia J.Q."/>
            <person name="Xiao J."/>
            <person name="Xiong Z.Q."/>
            <person name="Xu L."/>
            <person name="Yang L."/>
            <person name="Zhang Y."/>
            <person name="Zhao W."/>
            <person name="Zhao X.D."/>
            <person name="Zheng Y.T."/>
            <person name="Zhou J.M."/>
            <person name="Zhu Y.B."/>
            <person name="Zhang G.J."/>
            <person name="Wang J."/>
            <person name="Yao Y.G."/>
        </authorList>
    </citation>
    <scope>NUCLEOTIDE SEQUENCE [LARGE SCALE GENOMIC DNA]</scope>
</reference>
<dbReference type="EMBL" id="KB320823">
    <property type="protein sequence ID" value="ELW62378.1"/>
    <property type="molecule type" value="Genomic_DNA"/>
</dbReference>
<sequence length="156" mass="16850">MFPENVSEEERMSTTRGPALAAPASLVFSLMCPPRYGLKACPRVFPLPGRPLTTRPFVSPTTPAKSLLSLTHAYRAVRVELTQCYVDLRLWRSDIFTAPLNPFAQNVTPGTALAFCSSLGFCGSVSSCLPAFVSSGLLDQLPPSPGHEHGNPRHPV</sequence>
<evidence type="ECO:0000313" key="1">
    <source>
        <dbReference type="EMBL" id="ELW62378.1"/>
    </source>
</evidence>
<keyword evidence="2" id="KW-1185">Reference proteome</keyword>
<dbReference type="AlphaFoldDB" id="L9KI56"/>
<protein>
    <submittedName>
        <fullName evidence="1">Uncharacterized protein</fullName>
    </submittedName>
</protein>